<accession>A0A0D9WQZ9</accession>
<evidence type="ECO:0000313" key="3">
    <source>
        <dbReference type="Proteomes" id="UP000032180"/>
    </source>
</evidence>
<dbReference type="AlphaFoldDB" id="A0A0D9WQZ9"/>
<name>A0A0D9WQZ9_9ORYZ</name>
<proteinExistence type="predicted"/>
<dbReference type="Proteomes" id="UP000032180">
    <property type="component" value="Chromosome 6"/>
</dbReference>
<dbReference type="HOGENOM" id="CLU_1423431_0_0_1"/>
<organism evidence="2 3">
    <name type="scientific">Leersia perrieri</name>
    <dbReference type="NCBI Taxonomy" id="77586"/>
    <lineage>
        <taxon>Eukaryota</taxon>
        <taxon>Viridiplantae</taxon>
        <taxon>Streptophyta</taxon>
        <taxon>Embryophyta</taxon>
        <taxon>Tracheophyta</taxon>
        <taxon>Spermatophyta</taxon>
        <taxon>Magnoliopsida</taxon>
        <taxon>Liliopsida</taxon>
        <taxon>Poales</taxon>
        <taxon>Poaceae</taxon>
        <taxon>BOP clade</taxon>
        <taxon>Oryzoideae</taxon>
        <taxon>Oryzeae</taxon>
        <taxon>Oryzinae</taxon>
        <taxon>Leersia</taxon>
    </lineage>
</organism>
<reference evidence="2" key="3">
    <citation type="submission" date="2015-04" db="UniProtKB">
        <authorList>
            <consortium name="EnsemblPlants"/>
        </authorList>
    </citation>
    <scope>IDENTIFICATION</scope>
</reference>
<reference evidence="2 3" key="1">
    <citation type="submission" date="2012-08" db="EMBL/GenBank/DDBJ databases">
        <title>Oryza genome evolution.</title>
        <authorList>
            <person name="Wing R.A."/>
        </authorList>
    </citation>
    <scope>NUCLEOTIDE SEQUENCE</scope>
</reference>
<keyword evidence="3" id="KW-1185">Reference proteome</keyword>
<dbReference type="Gramene" id="LPERR06G14530.1">
    <property type="protein sequence ID" value="LPERR06G14530.1"/>
    <property type="gene ID" value="LPERR06G14530"/>
</dbReference>
<evidence type="ECO:0000256" key="1">
    <source>
        <dbReference type="SAM" id="MobiDB-lite"/>
    </source>
</evidence>
<evidence type="ECO:0000313" key="2">
    <source>
        <dbReference type="EnsemblPlants" id="LPERR06G14530.1"/>
    </source>
</evidence>
<reference evidence="3" key="2">
    <citation type="submission" date="2013-12" db="EMBL/GenBank/DDBJ databases">
        <authorList>
            <person name="Yu Y."/>
            <person name="Lee S."/>
            <person name="de Baynast K."/>
            <person name="Wissotski M."/>
            <person name="Liu L."/>
            <person name="Talag J."/>
            <person name="Goicoechea J."/>
            <person name="Angelova A."/>
            <person name="Jetty R."/>
            <person name="Kudrna D."/>
            <person name="Golser W."/>
            <person name="Rivera L."/>
            <person name="Zhang J."/>
            <person name="Wing R."/>
        </authorList>
    </citation>
    <scope>NUCLEOTIDE SEQUENCE</scope>
</reference>
<dbReference type="EnsemblPlants" id="LPERR06G14530.1">
    <property type="protein sequence ID" value="LPERR06G14530.1"/>
    <property type="gene ID" value="LPERR06G14530"/>
</dbReference>
<feature type="region of interest" description="Disordered" evidence="1">
    <location>
        <begin position="75"/>
        <end position="134"/>
    </location>
</feature>
<sequence>MHESVRRGVTPFLPSSFLSKQLAIIFTLSTPQHSQKPVRTPLKSPPNSFLLSFGRRRNKLTAASQECSDELTAPVRALDATQPPRRSVASPLRPLLATSRRAVGSASSPRVRSHRRRPVSSTDGGDRRRSPFPLSTAVDCRSPLLRLWIDRSGRRRVVDVFPPKPECIAAASRLRCSSVPEDHWVSFPSPT</sequence>
<protein>
    <submittedName>
        <fullName evidence="2">Uncharacterized protein</fullName>
    </submittedName>
</protein>